<dbReference type="PANTHER" id="PTHR42844">
    <property type="entry name" value="DIHYDRONEOPTERIN ALDOLASE 1-RELATED"/>
    <property type="match status" value="1"/>
</dbReference>
<comment type="similarity">
    <text evidence="3 6">Belongs to the DHNA family.</text>
</comment>
<feature type="domain" description="Dihydroneopterin aldolase/epimerase" evidence="7">
    <location>
        <begin position="4"/>
        <end position="117"/>
    </location>
</feature>
<dbReference type="InterPro" id="IPR006156">
    <property type="entry name" value="Dihydroneopterin_aldolase"/>
</dbReference>
<evidence type="ECO:0000256" key="2">
    <source>
        <dbReference type="ARBA" id="ARBA00005013"/>
    </source>
</evidence>
<dbReference type="NCBIfam" id="TIGR00526">
    <property type="entry name" value="folB_dom"/>
    <property type="match status" value="1"/>
</dbReference>
<dbReference type="GO" id="GO:0046656">
    <property type="term" value="P:folic acid biosynthetic process"/>
    <property type="evidence" value="ECO:0007669"/>
    <property type="project" value="UniProtKB-UniRule"/>
</dbReference>
<dbReference type="NCBIfam" id="TIGR00525">
    <property type="entry name" value="folB"/>
    <property type="match status" value="1"/>
</dbReference>
<comment type="pathway">
    <text evidence="2 6">Cofactor biosynthesis; tetrahydrofolate biosynthesis; 2-amino-4-hydroxy-6-hydroxymethyl-7,8-dihydropteridine diphosphate from 7,8-dihydroneopterin triphosphate: step 3/4.</text>
</comment>
<protein>
    <recommendedName>
        <fullName evidence="6">7,8-dihydroneopterin aldolase</fullName>
        <ecNumber evidence="6">4.1.2.25</ecNumber>
    </recommendedName>
</protein>
<reference evidence="8 9" key="1">
    <citation type="submission" date="2017-07" db="EMBL/GenBank/DDBJ databases">
        <title>Isolation and whole genome analysis of endospore-forming bacteria from heroin.</title>
        <authorList>
            <person name="Kalinowski J."/>
            <person name="Ahrens B."/>
            <person name="Al-Dilaimi A."/>
            <person name="Winkler A."/>
            <person name="Wibberg D."/>
            <person name="Schleenbecker U."/>
            <person name="Ruckert C."/>
            <person name="Wolfel R."/>
            <person name="Grass G."/>
        </authorList>
    </citation>
    <scope>NUCLEOTIDE SEQUENCE [LARGE SCALE GENOMIC DNA]</scope>
    <source>
        <strain evidence="8 9">7539</strain>
    </source>
</reference>
<dbReference type="AlphaFoldDB" id="A0A268NU00"/>
<dbReference type="Gene3D" id="3.30.1130.10">
    <property type="match status" value="1"/>
</dbReference>
<comment type="catalytic activity">
    <reaction evidence="1 6">
        <text>7,8-dihydroneopterin = 6-hydroxymethyl-7,8-dihydropterin + glycolaldehyde</text>
        <dbReference type="Rhea" id="RHEA:10540"/>
        <dbReference type="ChEBI" id="CHEBI:17001"/>
        <dbReference type="ChEBI" id="CHEBI:17071"/>
        <dbReference type="ChEBI" id="CHEBI:44841"/>
        <dbReference type="EC" id="4.1.2.25"/>
    </reaction>
</comment>
<comment type="function">
    <text evidence="6">Catalyzes the conversion of 7,8-dihydroneopterin to 6-hydroxymethyl-7,8-dihydropterin.</text>
</comment>
<dbReference type="Pfam" id="PF02152">
    <property type="entry name" value="FolB"/>
    <property type="match status" value="1"/>
</dbReference>
<dbReference type="InterPro" id="IPR006157">
    <property type="entry name" value="FolB_dom"/>
</dbReference>
<accession>A0A268NU00</accession>
<proteinExistence type="inferred from homology"/>
<comment type="caution">
    <text evidence="8">The sequence shown here is derived from an EMBL/GenBank/DDBJ whole genome shotgun (WGS) entry which is preliminary data.</text>
</comment>
<evidence type="ECO:0000313" key="8">
    <source>
        <dbReference type="EMBL" id="PAE86983.1"/>
    </source>
</evidence>
<name>A0A268NU00_SHOCL</name>
<evidence type="ECO:0000256" key="3">
    <source>
        <dbReference type="ARBA" id="ARBA00005708"/>
    </source>
</evidence>
<dbReference type="OMA" id="GHYKSVA"/>
<dbReference type="GO" id="GO:0004150">
    <property type="term" value="F:dihydroneopterin aldolase activity"/>
    <property type="evidence" value="ECO:0007669"/>
    <property type="project" value="UniProtKB-UniRule"/>
</dbReference>
<keyword evidence="4 6" id="KW-0289">Folate biosynthesis</keyword>
<dbReference type="GO" id="GO:0046654">
    <property type="term" value="P:tetrahydrofolate biosynthetic process"/>
    <property type="evidence" value="ECO:0007669"/>
    <property type="project" value="UniProtKB-UniRule"/>
</dbReference>
<dbReference type="FunFam" id="3.30.1130.10:FF:000003">
    <property type="entry name" value="7,8-dihydroneopterin aldolase"/>
    <property type="match status" value="1"/>
</dbReference>
<dbReference type="Proteomes" id="UP000216207">
    <property type="component" value="Unassembled WGS sequence"/>
</dbReference>
<sequence length="121" mass="13758">MDKIFLNQLSFYGYHGVYPEETKLGQHFIVDLVLELDLRHAARHDDLQASIDYGDVHERVKTIVEGKPYKLVEAVAERISAELLQAYDQLQTCTVKVIKPNPPIAGHYDSVAVELTRSRHA</sequence>
<evidence type="ECO:0000256" key="5">
    <source>
        <dbReference type="ARBA" id="ARBA00023239"/>
    </source>
</evidence>
<evidence type="ECO:0000256" key="4">
    <source>
        <dbReference type="ARBA" id="ARBA00022909"/>
    </source>
</evidence>
<evidence type="ECO:0000256" key="6">
    <source>
        <dbReference type="RuleBase" id="RU362079"/>
    </source>
</evidence>
<dbReference type="EMBL" id="NPCC01000044">
    <property type="protein sequence ID" value="PAE86983.1"/>
    <property type="molecule type" value="Genomic_DNA"/>
</dbReference>
<dbReference type="UniPathway" id="UPA00077">
    <property type="reaction ID" value="UER00154"/>
</dbReference>
<gene>
    <name evidence="8" type="primary">folB</name>
    <name evidence="8" type="ORF">CHH72_20695</name>
</gene>
<dbReference type="SMART" id="SM00905">
    <property type="entry name" value="FolB"/>
    <property type="match status" value="1"/>
</dbReference>
<evidence type="ECO:0000256" key="1">
    <source>
        <dbReference type="ARBA" id="ARBA00001353"/>
    </source>
</evidence>
<dbReference type="GO" id="GO:0005737">
    <property type="term" value="C:cytoplasm"/>
    <property type="evidence" value="ECO:0007669"/>
    <property type="project" value="TreeGrafter"/>
</dbReference>
<dbReference type="EC" id="4.1.2.25" evidence="6"/>
<evidence type="ECO:0000313" key="9">
    <source>
        <dbReference type="Proteomes" id="UP000216207"/>
    </source>
</evidence>
<evidence type="ECO:0000259" key="7">
    <source>
        <dbReference type="SMART" id="SM00905"/>
    </source>
</evidence>
<dbReference type="RefSeq" id="WP_011244978.1">
    <property type="nucleotide sequence ID" value="NZ_BOQQ01000013.1"/>
</dbReference>
<dbReference type="PANTHER" id="PTHR42844:SF1">
    <property type="entry name" value="DIHYDRONEOPTERIN ALDOLASE 1-RELATED"/>
    <property type="match status" value="1"/>
</dbReference>
<organism evidence="8 9">
    <name type="scientific">Shouchella clausii</name>
    <name type="common">Alkalihalobacillus clausii</name>
    <dbReference type="NCBI Taxonomy" id="79880"/>
    <lineage>
        <taxon>Bacteria</taxon>
        <taxon>Bacillati</taxon>
        <taxon>Bacillota</taxon>
        <taxon>Bacilli</taxon>
        <taxon>Bacillales</taxon>
        <taxon>Bacillaceae</taxon>
        <taxon>Shouchella</taxon>
    </lineage>
</organism>
<dbReference type="SUPFAM" id="SSF55620">
    <property type="entry name" value="Tetrahydrobiopterin biosynthesis enzymes-like"/>
    <property type="match status" value="1"/>
</dbReference>
<dbReference type="CDD" id="cd00534">
    <property type="entry name" value="DHNA_DHNTPE"/>
    <property type="match status" value="1"/>
</dbReference>
<dbReference type="InterPro" id="IPR043133">
    <property type="entry name" value="GTP-CH-I_C/QueF"/>
</dbReference>
<keyword evidence="5 6" id="KW-0456">Lyase</keyword>